<keyword evidence="2" id="KW-1185">Reference proteome</keyword>
<dbReference type="SUPFAM" id="SSF52047">
    <property type="entry name" value="RNI-like"/>
    <property type="match status" value="1"/>
</dbReference>
<gene>
    <name evidence="1" type="ORF">IMSHALPRED_000466</name>
</gene>
<organism evidence="1 2">
    <name type="scientific">Imshaugia aleurites</name>
    <dbReference type="NCBI Taxonomy" id="172621"/>
    <lineage>
        <taxon>Eukaryota</taxon>
        <taxon>Fungi</taxon>
        <taxon>Dikarya</taxon>
        <taxon>Ascomycota</taxon>
        <taxon>Pezizomycotina</taxon>
        <taxon>Lecanoromycetes</taxon>
        <taxon>OSLEUM clade</taxon>
        <taxon>Lecanoromycetidae</taxon>
        <taxon>Lecanorales</taxon>
        <taxon>Lecanorineae</taxon>
        <taxon>Parmeliaceae</taxon>
        <taxon>Imshaugia</taxon>
    </lineage>
</organism>
<comment type="caution">
    <text evidence="1">The sequence shown here is derived from an EMBL/GenBank/DDBJ whole genome shotgun (WGS) entry which is preliminary data.</text>
</comment>
<dbReference type="OrthoDB" id="4505556at2759"/>
<protein>
    <submittedName>
        <fullName evidence="1">Uncharacterized protein</fullName>
    </submittedName>
</protein>
<dbReference type="EMBL" id="CAJPDT010000100">
    <property type="protein sequence ID" value="CAF9937578.1"/>
    <property type="molecule type" value="Genomic_DNA"/>
</dbReference>
<dbReference type="AlphaFoldDB" id="A0A8H3G6S6"/>
<dbReference type="Gene3D" id="3.80.10.10">
    <property type="entry name" value="Ribonuclease Inhibitor"/>
    <property type="match status" value="1"/>
</dbReference>
<evidence type="ECO:0000313" key="2">
    <source>
        <dbReference type="Proteomes" id="UP000664534"/>
    </source>
</evidence>
<name>A0A8H3G6S6_9LECA</name>
<sequence length="226" mass="25955">MVEPTNLRRPLKEFLSQLRHLHVGILDNSGGFGQRYFFSQASSSQALFPNADHSKEFFTFVEMATRLESLSISCTHVLDMDMLSIVHFRQLQVLVLARIKVSMEILQGLILQNESTIRALDFRELELKTGTWQSLLLSSCSLPHLKYLYINSCGYIQFPPYADGLLPPIDDPQDLETFHFKGYDALGDLQRHVMRVRDAAGLAQMTEYDFKWAYKEPNLSELVFTD</sequence>
<dbReference type="InterPro" id="IPR032675">
    <property type="entry name" value="LRR_dom_sf"/>
</dbReference>
<evidence type="ECO:0000313" key="1">
    <source>
        <dbReference type="EMBL" id="CAF9937578.1"/>
    </source>
</evidence>
<accession>A0A8H3G6S6</accession>
<dbReference type="Proteomes" id="UP000664534">
    <property type="component" value="Unassembled WGS sequence"/>
</dbReference>
<proteinExistence type="predicted"/>
<reference evidence="1" key="1">
    <citation type="submission" date="2021-03" db="EMBL/GenBank/DDBJ databases">
        <authorList>
            <person name="Tagirdzhanova G."/>
        </authorList>
    </citation>
    <scope>NUCLEOTIDE SEQUENCE</scope>
</reference>